<feature type="region of interest" description="Disordered" evidence="5">
    <location>
        <begin position="478"/>
        <end position="516"/>
    </location>
</feature>
<keyword evidence="3" id="KW-0418">Kinase</keyword>
<evidence type="ECO:0000256" key="5">
    <source>
        <dbReference type="SAM" id="MobiDB-lite"/>
    </source>
</evidence>
<dbReference type="PROSITE" id="PS00108">
    <property type="entry name" value="PROTEIN_KINASE_ST"/>
    <property type="match status" value="1"/>
</dbReference>
<dbReference type="InterPro" id="IPR001245">
    <property type="entry name" value="Ser-Thr/Tyr_kinase_cat_dom"/>
</dbReference>
<evidence type="ECO:0000256" key="1">
    <source>
        <dbReference type="ARBA" id="ARBA00022679"/>
    </source>
</evidence>
<evidence type="ECO:0000256" key="2">
    <source>
        <dbReference type="ARBA" id="ARBA00022741"/>
    </source>
</evidence>
<evidence type="ECO:0000256" key="3">
    <source>
        <dbReference type="ARBA" id="ARBA00022777"/>
    </source>
</evidence>
<dbReference type="VEuPathDB" id="TriTrypDB:TcCLB.506401.110"/>
<dbReference type="SMART" id="SM00220">
    <property type="entry name" value="S_TKc"/>
    <property type="match status" value="1"/>
</dbReference>
<dbReference type="Pfam" id="PF00069">
    <property type="entry name" value="Pkinase"/>
    <property type="match status" value="1"/>
</dbReference>
<name>A0A2V2W8W7_TRYCR</name>
<dbReference type="VEuPathDB" id="TriTrypDB:C4B63_45g103"/>
<dbReference type="VEuPathDB" id="TriTrypDB:TcCL_NonESM01085"/>
<dbReference type="VEuPathDB" id="TriTrypDB:TcCLB.508543.20"/>
<dbReference type="VEuPathDB" id="TriTrypDB:TcBrA4_0001250"/>
<dbReference type="GO" id="GO:0004672">
    <property type="term" value="F:protein kinase activity"/>
    <property type="evidence" value="ECO:0007669"/>
    <property type="project" value="InterPro"/>
</dbReference>
<proteinExistence type="predicted"/>
<organism evidence="7 8">
    <name type="scientific">Trypanosoma cruzi</name>
    <dbReference type="NCBI Taxonomy" id="5693"/>
    <lineage>
        <taxon>Eukaryota</taxon>
        <taxon>Discoba</taxon>
        <taxon>Euglenozoa</taxon>
        <taxon>Kinetoplastea</taxon>
        <taxon>Metakinetoplastina</taxon>
        <taxon>Trypanosomatida</taxon>
        <taxon>Trypanosomatidae</taxon>
        <taxon>Trypanosoma</taxon>
        <taxon>Schizotrypanum</taxon>
    </lineage>
</organism>
<dbReference type="SUPFAM" id="SSF56112">
    <property type="entry name" value="Protein kinase-like (PK-like)"/>
    <property type="match status" value="1"/>
</dbReference>
<dbReference type="PANTHER" id="PTHR48016:SF56">
    <property type="entry name" value="MAPKK KINASE"/>
    <property type="match status" value="1"/>
</dbReference>
<protein>
    <recommendedName>
        <fullName evidence="6">Protein kinase domain-containing protein</fullName>
    </recommendedName>
</protein>
<dbReference type="VEuPathDB" id="TriTrypDB:TcG_03009"/>
<keyword evidence="1" id="KW-0808">Transferase</keyword>
<dbReference type="GO" id="GO:0005524">
    <property type="term" value="F:ATP binding"/>
    <property type="evidence" value="ECO:0007669"/>
    <property type="project" value="UniProtKB-KW"/>
</dbReference>
<dbReference type="PANTHER" id="PTHR48016">
    <property type="entry name" value="MAP KINASE KINASE KINASE SSK2-RELATED-RELATED"/>
    <property type="match status" value="1"/>
</dbReference>
<dbReference type="PROSITE" id="PS50011">
    <property type="entry name" value="PROTEIN_KINASE_DOM"/>
    <property type="match status" value="1"/>
</dbReference>
<dbReference type="VEuPathDB" id="TriTrypDB:Tc_MARK_8253"/>
<dbReference type="Gene3D" id="1.10.510.10">
    <property type="entry name" value="Transferase(Phosphotransferase) domain 1"/>
    <property type="match status" value="2"/>
</dbReference>
<dbReference type="VEuPathDB" id="TriTrypDB:TCSYLVIO_009747"/>
<evidence type="ECO:0000259" key="6">
    <source>
        <dbReference type="PROSITE" id="PS50011"/>
    </source>
</evidence>
<keyword evidence="2" id="KW-0547">Nucleotide-binding</keyword>
<dbReference type="InterPro" id="IPR050538">
    <property type="entry name" value="MAP_kinase_kinase_kinase"/>
</dbReference>
<dbReference type="Proteomes" id="UP000246078">
    <property type="component" value="Unassembled WGS sequence"/>
</dbReference>
<comment type="caution">
    <text evidence="7">The sequence shown here is derived from an EMBL/GenBank/DDBJ whole genome shotgun (WGS) entry which is preliminary data.</text>
</comment>
<keyword evidence="4" id="KW-0067">ATP-binding</keyword>
<dbReference type="VEuPathDB" id="TriTrypDB:C3747_139g49"/>
<dbReference type="InterPro" id="IPR008271">
    <property type="entry name" value="Ser/Thr_kinase_AS"/>
</dbReference>
<dbReference type="VEuPathDB" id="TriTrypDB:ECC02_000879"/>
<feature type="domain" description="Protein kinase" evidence="6">
    <location>
        <begin position="641"/>
        <end position="1110"/>
    </location>
</feature>
<evidence type="ECO:0000313" key="7">
    <source>
        <dbReference type="EMBL" id="PWV05028.1"/>
    </source>
</evidence>
<dbReference type="VEuPathDB" id="TriTrypDB:C4B63_45g104"/>
<gene>
    <name evidence="7" type="ORF">C3747_139g49</name>
</gene>
<dbReference type="InterPro" id="IPR011009">
    <property type="entry name" value="Kinase-like_dom_sf"/>
</dbReference>
<dbReference type="Pfam" id="PF07714">
    <property type="entry name" value="PK_Tyr_Ser-Thr"/>
    <property type="match status" value="1"/>
</dbReference>
<sequence>MERSQWYTQCRSYVALVCTAVGSFSADHPTVLISLGVTAMAGALAVYVSTGSPRWKGAPILFRQRRSGSGRDFYRKNFRPAALTAVCTSTKTPWLTDKEDEEDVLSEVAAEMSEALHADVDSLSLPSSSNPSFQQPHRGHRCQNCATVCGFCESAAVMRVSSVASFSSGALCTHCFFRSMSGRISNSSGLDTPKIVFSGEGTPAVTSVVGNGASTAALSDGEVGSHLGGIDWKTLSPLKSTRASGVKNALAHARDCRVKEAFNSPVARSPKCVVGRASDFPTVSGEECIPGPRGYDWQRQFGETDDVSGGNLQQTLSHLIGAADRSCLPHVQSNHTCTLDGVSQGWEIPQPGFISPDGGASTGLNTSAIRGSHDVEVGGNASDVLSNLSIPHSSSKCTEGCSGEQMSTETWDTRTRHVQLEARLRSLEKRLEQQLRGSVGHRCDTKALTASQGPEPAAVLHTSESHPQEFLGKSLYEGPDAVGLSQRDKSLPHHQGPPVSAGATERMVSATPQQHDRRVDDVFVRPRGDGASTYSLSLTYHDAHGALRTIDTHTLPPLKLSPRNAVVTPNSTATTGSLGSSGQHSLSVTSQEVRRYFRRPLANIWGYNSRANTGLLLAPLPPLEPTTGPRLQGVAGKRGELRIGAFLGGGCCGKVYECLNTETGEVLAAKQLQFNSNEPKLRDRLKQLELELEVLSVATRHRMPWIVGFHGAEKRGHSVLMYLEYCPRGSLLDYMLSRGSTPSVMSSKMMSTASLPSFSGTIEPVDSESSVSKNISQEIKEPKSVLESSDGCSYLAYSRTPVTFFVASAASRNKTVSPEMPPLPIEEVQRLTRQIVEALHFLHFYGYAHLDVKTANILVTEERDARLADFGCSMRLRRSEAESESCESPGQTVLSFYEGRKERMSAASGAASSETHEAAAAPPYPVLAEDDAITELRGTAVYMAPEMIRFERHRIGTAGDVWSLGCVVMELVTGAAPWRHLARDKLRVLFRIGSSREDLPLPPSVVQAAEEARRSLAYKAESQEAIDVTASLTEDVKLQKRRRLEIIKVGDETEIEADAASIPDSDISGSTEHCRRMRLFAALENFLFLCLRIRPEDRPSCEELLLHPFLTTI</sequence>
<dbReference type="VEuPathDB" id="TriTrypDB:TCDM_01720"/>
<dbReference type="AlphaFoldDB" id="A0A2V2W8W7"/>
<evidence type="ECO:0000256" key="4">
    <source>
        <dbReference type="ARBA" id="ARBA00022840"/>
    </source>
</evidence>
<dbReference type="InterPro" id="IPR000719">
    <property type="entry name" value="Prot_kinase_dom"/>
</dbReference>
<evidence type="ECO:0000313" key="8">
    <source>
        <dbReference type="Proteomes" id="UP000246078"/>
    </source>
</evidence>
<dbReference type="OrthoDB" id="267678at2759"/>
<accession>A0A2V2W8W7</accession>
<reference evidence="7 8" key="1">
    <citation type="journal article" date="2018" name="Microb. Genom.">
        <title>Expanding an expanded genome: long-read sequencing of Trypanosoma cruzi.</title>
        <authorList>
            <person name="Berna L."/>
            <person name="Rodriguez M."/>
            <person name="Chiribao M.L."/>
            <person name="Parodi-Talice A."/>
            <person name="Pita S."/>
            <person name="Rijo G."/>
            <person name="Alvarez-Valin F."/>
            <person name="Robello C."/>
        </authorList>
    </citation>
    <scope>NUCLEOTIDE SEQUENCE [LARGE SCALE GENOMIC DNA]</scope>
    <source>
        <strain evidence="7 8">TCC</strain>
    </source>
</reference>
<dbReference type="VEuPathDB" id="TriTrypDB:BCY84_12621"/>
<dbReference type="EMBL" id="PRFC01000139">
    <property type="protein sequence ID" value="PWV05028.1"/>
    <property type="molecule type" value="Genomic_DNA"/>
</dbReference>